<dbReference type="Proteomes" id="UP001501470">
    <property type="component" value="Unassembled WGS sequence"/>
</dbReference>
<feature type="domain" description="Flavoprotein" evidence="1">
    <location>
        <begin position="7"/>
        <end position="100"/>
    </location>
</feature>
<dbReference type="InterPro" id="IPR003382">
    <property type="entry name" value="Flavoprotein"/>
</dbReference>
<comment type="caution">
    <text evidence="2">The sequence shown here is derived from an EMBL/GenBank/DDBJ whole genome shotgun (WGS) entry which is preliminary data.</text>
</comment>
<dbReference type="Gene3D" id="3.40.50.1950">
    <property type="entry name" value="Flavin prenyltransferase-like"/>
    <property type="match status" value="1"/>
</dbReference>
<dbReference type="SUPFAM" id="SSF52507">
    <property type="entry name" value="Homo-oligomeric flavin-containing Cys decarboxylases, HFCD"/>
    <property type="match status" value="1"/>
</dbReference>
<dbReference type="PANTHER" id="PTHR14359:SF6">
    <property type="entry name" value="PHOSPHOPANTOTHENOYLCYSTEINE DECARBOXYLASE"/>
    <property type="match status" value="1"/>
</dbReference>
<sequence length="165" mass="16999">MLVGLAQSAGWSVRVVATPAAVGFLDIDALVAQCGAEIRSDYRLTGGTGRRSSQADVLIVAPATYNTINKLASGVNDTYALNVVAEAIGRGTPVVILPFVNSALAARQPCSRSVQSLRAEGVRVLLGPGEWVPHPPGTGDQQLANFPWHAALAAATESGTCSPPP</sequence>
<dbReference type="Pfam" id="PF02441">
    <property type="entry name" value="Flavoprotein"/>
    <property type="match status" value="1"/>
</dbReference>
<protein>
    <recommendedName>
        <fullName evidence="1">Flavoprotein domain-containing protein</fullName>
    </recommendedName>
</protein>
<organism evidence="2 3">
    <name type="scientific">Dactylosporangium maewongense</name>
    <dbReference type="NCBI Taxonomy" id="634393"/>
    <lineage>
        <taxon>Bacteria</taxon>
        <taxon>Bacillati</taxon>
        <taxon>Actinomycetota</taxon>
        <taxon>Actinomycetes</taxon>
        <taxon>Micromonosporales</taxon>
        <taxon>Micromonosporaceae</taxon>
        <taxon>Dactylosporangium</taxon>
    </lineage>
</organism>
<proteinExistence type="predicted"/>
<gene>
    <name evidence="2" type="ORF">GCM10009827_116770</name>
</gene>
<name>A0ABN2DG97_9ACTN</name>
<evidence type="ECO:0000313" key="3">
    <source>
        <dbReference type="Proteomes" id="UP001501470"/>
    </source>
</evidence>
<dbReference type="EMBL" id="BAAAQD010000055">
    <property type="protein sequence ID" value="GAA1575575.1"/>
    <property type="molecule type" value="Genomic_DNA"/>
</dbReference>
<evidence type="ECO:0000313" key="2">
    <source>
        <dbReference type="EMBL" id="GAA1575575.1"/>
    </source>
</evidence>
<reference evidence="2 3" key="1">
    <citation type="journal article" date="2019" name="Int. J. Syst. Evol. Microbiol.">
        <title>The Global Catalogue of Microorganisms (GCM) 10K type strain sequencing project: providing services to taxonomists for standard genome sequencing and annotation.</title>
        <authorList>
            <consortium name="The Broad Institute Genomics Platform"/>
            <consortium name="The Broad Institute Genome Sequencing Center for Infectious Disease"/>
            <person name="Wu L."/>
            <person name="Ma J."/>
        </authorList>
    </citation>
    <scope>NUCLEOTIDE SEQUENCE [LARGE SCALE GENOMIC DNA]</scope>
    <source>
        <strain evidence="2 3">JCM 15933</strain>
    </source>
</reference>
<dbReference type="PANTHER" id="PTHR14359">
    <property type="entry name" value="HOMO-OLIGOMERIC FLAVIN CONTAINING CYS DECARBOXYLASE FAMILY"/>
    <property type="match status" value="1"/>
</dbReference>
<evidence type="ECO:0000259" key="1">
    <source>
        <dbReference type="Pfam" id="PF02441"/>
    </source>
</evidence>
<keyword evidence="3" id="KW-1185">Reference proteome</keyword>
<accession>A0ABN2DG97</accession>
<dbReference type="InterPro" id="IPR036551">
    <property type="entry name" value="Flavin_trans-like"/>
</dbReference>